<dbReference type="EMBL" id="CAUYUJ010015456">
    <property type="protein sequence ID" value="CAK0854171.1"/>
    <property type="molecule type" value="Genomic_DNA"/>
</dbReference>
<organism evidence="2 3">
    <name type="scientific">Prorocentrum cordatum</name>
    <dbReference type="NCBI Taxonomy" id="2364126"/>
    <lineage>
        <taxon>Eukaryota</taxon>
        <taxon>Sar</taxon>
        <taxon>Alveolata</taxon>
        <taxon>Dinophyceae</taxon>
        <taxon>Prorocentrales</taxon>
        <taxon>Prorocentraceae</taxon>
        <taxon>Prorocentrum</taxon>
    </lineage>
</organism>
<dbReference type="InterPro" id="IPR000073">
    <property type="entry name" value="AB_hydrolase_1"/>
</dbReference>
<evidence type="ECO:0000259" key="1">
    <source>
        <dbReference type="Pfam" id="PF12697"/>
    </source>
</evidence>
<dbReference type="SUPFAM" id="SSF53474">
    <property type="entry name" value="alpha/beta-Hydrolases"/>
    <property type="match status" value="1"/>
</dbReference>
<accession>A0ABN9U757</accession>
<evidence type="ECO:0000313" key="2">
    <source>
        <dbReference type="EMBL" id="CAK0854171.1"/>
    </source>
</evidence>
<comment type="caution">
    <text evidence="2">The sequence shown here is derived from an EMBL/GenBank/DDBJ whole genome shotgun (WGS) entry which is preliminary data.</text>
</comment>
<keyword evidence="3" id="KW-1185">Reference proteome</keyword>
<dbReference type="Proteomes" id="UP001189429">
    <property type="component" value="Unassembled WGS sequence"/>
</dbReference>
<reference evidence="2" key="1">
    <citation type="submission" date="2023-10" db="EMBL/GenBank/DDBJ databases">
        <authorList>
            <person name="Chen Y."/>
            <person name="Shah S."/>
            <person name="Dougan E. K."/>
            <person name="Thang M."/>
            <person name="Chan C."/>
        </authorList>
    </citation>
    <scope>NUCLEOTIDE SEQUENCE [LARGE SCALE GENOMIC DNA]</scope>
</reference>
<sequence length="325" mass="34268">MAMADTSPPLCVLLHANGMCREVFRPFVEELSALLRLPLVEADALRLPHRPDVRTACLGGRLHLALVDLLGHGCAPPLPLNGQDTDWAPLAQQVQDVVAACDAAAPQGLGDRTVVGHSLGGGSAVLAQWRARGPLFSRMFLYEPMYLFEARALRAAGLPGDLQPTMQSPVVRKAMARRSQWDDRAAAAADLSRKALFAQWDPRAFAGYLDGGLVADGGAARLACAPRTEASIFASSTPAPLLEALRSRGGALRGAPLCVAMGAGGEDAPPSLWRPAAVGEVFGGVRPRPRTLLVDGAGHMWPLERPAGFAAAVAEEFGWAPRASL</sequence>
<evidence type="ECO:0000313" key="3">
    <source>
        <dbReference type="Proteomes" id="UP001189429"/>
    </source>
</evidence>
<name>A0ABN9U757_9DINO</name>
<gene>
    <name evidence="2" type="ORF">PCOR1329_LOCUS45370</name>
</gene>
<dbReference type="Gene3D" id="3.40.50.1820">
    <property type="entry name" value="alpha/beta hydrolase"/>
    <property type="match status" value="1"/>
</dbReference>
<feature type="domain" description="AB hydrolase-1" evidence="1">
    <location>
        <begin position="12"/>
        <end position="312"/>
    </location>
</feature>
<proteinExistence type="predicted"/>
<protein>
    <recommendedName>
        <fullName evidence="1">AB hydrolase-1 domain-containing protein</fullName>
    </recommendedName>
</protein>
<dbReference type="InterPro" id="IPR029058">
    <property type="entry name" value="AB_hydrolase_fold"/>
</dbReference>
<dbReference type="Pfam" id="PF12697">
    <property type="entry name" value="Abhydrolase_6"/>
    <property type="match status" value="1"/>
</dbReference>